<dbReference type="GeneID" id="117669799"/>
<feature type="compositionally biased region" description="Polar residues" evidence="2">
    <location>
        <begin position="279"/>
        <end position="289"/>
    </location>
</feature>
<dbReference type="Proteomes" id="UP001652622">
    <property type="component" value="Unplaced"/>
</dbReference>
<name>A0A6P9CC63_PANGU</name>
<dbReference type="GO" id="GO:0051988">
    <property type="term" value="P:regulation of attachment of spindle microtubules to kinetochore"/>
    <property type="evidence" value="ECO:0007669"/>
    <property type="project" value="InterPro"/>
</dbReference>
<organism evidence="3 4">
    <name type="scientific">Pantherophis guttatus</name>
    <name type="common">Corn snake</name>
    <name type="synonym">Elaphe guttata</name>
    <dbReference type="NCBI Taxonomy" id="94885"/>
    <lineage>
        <taxon>Eukaryota</taxon>
        <taxon>Metazoa</taxon>
        <taxon>Chordata</taxon>
        <taxon>Craniata</taxon>
        <taxon>Vertebrata</taxon>
        <taxon>Euteleostomi</taxon>
        <taxon>Lepidosauria</taxon>
        <taxon>Squamata</taxon>
        <taxon>Bifurcata</taxon>
        <taxon>Unidentata</taxon>
        <taxon>Episquamata</taxon>
        <taxon>Toxicofera</taxon>
        <taxon>Serpentes</taxon>
        <taxon>Colubroidea</taxon>
        <taxon>Colubridae</taxon>
        <taxon>Colubrinae</taxon>
        <taxon>Pantherophis</taxon>
    </lineage>
</organism>
<feature type="region of interest" description="Disordered" evidence="2">
    <location>
        <begin position="1"/>
        <end position="85"/>
    </location>
</feature>
<dbReference type="PANTHER" id="PTHR15347:SF1">
    <property type="entry name" value="SPERM-ASSOCIATED ANTIGEN 5"/>
    <property type="match status" value="1"/>
</dbReference>
<reference evidence="4" key="1">
    <citation type="submission" date="2025-08" db="UniProtKB">
        <authorList>
            <consortium name="RefSeq"/>
        </authorList>
    </citation>
    <scope>IDENTIFICATION</scope>
    <source>
        <tissue evidence="4">Blood</tissue>
    </source>
</reference>
<protein>
    <submittedName>
        <fullName evidence="4">Sperm-associated antigen 5</fullName>
    </submittedName>
</protein>
<dbReference type="OMA" id="MEEREMS"/>
<proteinExistence type="predicted"/>
<feature type="coiled-coil region" evidence="1">
    <location>
        <begin position="844"/>
        <end position="892"/>
    </location>
</feature>
<feature type="coiled-coil region" evidence="1">
    <location>
        <begin position="493"/>
        <end position="670"/>
    </location>
</feature>
<dbReference type="InterPro" id="IPR028728">
    <property type="entry name" value="Astrin"/>
</dbReference>
<keyword evidence="1" id="KW-0175">Coiled coil</keyword>
<evidence type="ECO:0000313" key="4">
    <source>
        <dbReference type="RefSeq" id="XP_034280399.1"/>
    </source>
</evidence>
<keyword evidence="3" id="KW-1185">Reference proteome</keyword>
<dbReference type="GO" id="GO:0051301">
    <property type="term" value="P:cell division"/>
    <property type="evidence" value="ECO:0007669"/>
    <property type="project" value="InterPro"/>
</dbReference>
<dbReference type="CTD" id="10615"/>
<sequence length="992" mass="109467">MLADLRRSLSTGGPQQEEGLTRTLELGATASPVSPGSHESPCLAPALLQDHRTSTPLSGASPGAWATPTSCQDLGPKTPLEQAGPIASPCLAAPEADATASPEDQESPVVCQDPGTACISLAGCGCHSLWGSPLSVLSDGLGVSPAGKEPSWQGPKGMSTNPPCLTCARACLPQQNQGTGITPVSVASAAACTSQLSLREAGVNTSPAEKATTTDNTAETDSLLWHCSRDQLSHLSRAELEGRLESTLIIMEALSHQIRAAQDFRRSAAPVGPADQRDAATQTPTADSSQAEERLYHKLYLEQRLRFHSLQGRQKNLQGLAQKLEGASEEMRTWSSDSRQLQARVDTAFQQLQHDRRSLCQQQKQMGRLLVQGRAQVQHWGQKQQEMGRELKAALKAKDAANLVRESVQAGAATKIRRLELSAESRQRLWALLQKAKALEVDLLSGYGRHVAKGDSLAAALQTDWAQMRLDYQGYRSIVGKCLVANRKMAEEVEAARTESARHQEVCQKLEETTVELVEALGRVNELVETNTRLDRDLQAALEKGAASEEQLQQLREEQLELTQRLEEKTTAIQQLQDEAARLAQEKERAQQERDGAQRDFREALDCREFLEQENQVARRQLSETEEELKASLSALRERGSQLEDLKDARQKLQQEQESLRAELDGARAEIQDTKMGLEGLFRAVLELGGLHAQFLEAANILQTGRPGEAAQVAPQNSTCTPARRTPHRPGVSLVDSVLRAASQGAPKTPGLWSETSAFMRAAPAPPPQLSDIQASLASHTQDLRLAVEQLRLLARRCQEDFGELRAQSLQMEQQLEASQTQHQAEMEACQTAQIKLSKILHLKIQSEKELQELLRQQEEKQCQLSDQKRELATLREEVAQLKLELQKSQMAATTLWDEMSGTRRPDVQEKIWLRQEVGKLKELLLQKDTEHTKALTSHVMQVRCLEERLCQAQQLLRRQEKVEANLKQALSTLPAEVSSLAEVQRLVGLFV</sequence>
<dbReference type="KEGG" id="pgut:117669799"/>
<dbReference type="RefSeq" id="XP_034280399.1">
    <property type="nucleotide sequence ID" value="XM_034424508.2"/>
</dbReference>
<dbReference type="PANTHER" id="PTHR15347">
    <property type="entry name" value="SPERM-ASSOCIATED ANTIGEN 5"/>
    <property type="match status" value="1"/>
</dbReference>
<evidence type="ECO:0000256" key="1">
    <source>
        <dbReference type="SAM" id="Coils"/>
    </source>
</evidence>
<dbReference type="InParanoid" id="A0A6P9CC63"/>
<evidence type="ECO:0000313" key="3">
    <source>
        <dbReference type="Proteomes" id="UP001652622"/>
    </source>
</evidence>
<accession>A0A6P9CC63</accession>
<evidence type="ECO:0000256" key="2">
    <source>
        <dbReference type="SAM" id="MobiDB-lite"/>
    </source>
</evidence>
<gene>
    <name evidence="4" type="primary">SPAG5</name>
</gene>
<dbReference type="AlphaFoldDB" id="A0A6P9CC63"/>
<feature type="region of interest" description="Disordered" evidence="2">
    <location>
        <begin position="265"/>
        <end position="291"/>
    </location>
</feature>